<comment type="catalytic activity">
    <reaction evidence="5">
        <text>[protein]-C-terminal S-[(2E,6E)-farnesyl]-L-cysteine + S-adenosyl-L-methionine = [protein]-C-terminal S-[(2E,6E)-farnesyl]-L-cysteine methyl ester + S-adenosyl-L-homocysteine</text>
        <dbReference type="Rhea" id="RHEA:21672"/>
        <dbReference type="Rhea" id="RHEA-COMP:12125"/>
        <dbReference type="Rhea" id="RHEA-COMP:12126"/>
        <dbReference type="ChEBI" id="CHEBI:57856"/>
        <dbReference type="ChEBI" id="CHEBI:59789"/>
        <dbReference type="ChEBI" id="CHEBI:90510"/>
        <dbReference type="ChEBI" id="CHEBI:90511"/>
        <dbReference type="EC" id="2.1.1.100"/>
    </reaction>
</comment>
<keyword evidence="5" id="KW-0808">Transferase</keyword>
<organism evidence="6 7">
    <name type="scientific">Crepidotus variabilis</name>
    <dbReference type="NCBI Taxonomy" id="179855"/>
    <lineage>
        <taxon>Eukaryota</taxon>
        <taxon>Fungi</taxon>
        <taxon>Dikarya</taxon>
        <taxon>Basidiomycota</taxon>
        <taxon>Agaricomycotina</taxon>
        <taxon>Agaricomycetes</taxon>
        <taxon>Agaricomycetidae</taxon>
        <taxon>Agaricales</taxon>
        <taxon>Agaricineae</taxon>
        <taxon>Crepidotaceae</taxon>
        <taxon>Crepidotus</taxon>
    </lineage>
</organism>
<sequence>MSLSATPPNGELPKEQHIIPDWRERFTRRCVEQKSDGCSQWMYWVAGAVEIIIIITSYYPATQVARFLGHHLHADQARIDRVGQVTYLFLVGNTMTFLGTILRLHSYRTLGKYFTFELALFRDHSLVVSGPYSIIRHPSYSGLVLSIIGAFINAFLADGSWTKESGIVLETTMGLVWAVIWTMIAVAVILSLLLRIPSEERLLRQRFGDDWEQWARKVRYRLVPGIY</sequence>
<keyword evidence="5" id="KW-0256">Endoplasmic reticulum</keyword>
<comment type="subcellular location">
    <subcellularLocation>
        <location evidence="5">Endoplasmic reticulum membrane</location>
        <topology evidence="5">Multi-pass membrane protein</topology>
    </subcellularLocation>
    <subcellularLocation>
        <location evidence="1">Membrane</location>
        <topology evidence="1">Multi-pass membrane protein</topology>
    </subcellularLocation>
</comment>
<feature type="transmembrane region" description="Helical" evidence="5">
    <location>
        <begin position="176"/>
        <end position="196"/>
    </location>
</feature>
<dbReference type="PANTHER" id="PTHR12714">
    <property type="entry name" value="PROTEIN-S ISOPRENYLCYSTEINE O-METHYLTRANSFERASE"/>
    <property type="match status" value="1"/>
</dbReference>
<dbReference type="PANTHER" id="PTHR12714:SF9">
    <property type="entry name" value="PROTEIN-S-ISOPRENYLCYSTEINE O-METHYLTRANSFERASE"/>
    <property type="match status" value="1"/>
</dbReference>
<dbReference type="AlphaFoldDB" id="A0A9P6EAQ0"/>
<evidence type="ECO:0000256" key="3">
    <source>
        <dbReference type="ARBA" id="ARBA00022989"/>
    </source>
</evidence>
<keyword evidence="3 5" id="KW-1133">Transmembrane helix</keyword>
<keyword evidence="7" id="KW-1185">Reference proteome</keyword>
<evidence type="ECO:0000313" key="6">
    <source>
        <dbReference type="EMBL" id="KAF9525585.1"/>
    </source>
</evidence>
<evidence type="ECO:0000256" key="5">
    <source>
        <dbReference type="RuleBase" id="RU362022"/>
    </source>
</evidence>
<feature type="transmembrane region" description="Helical" evidence="5">
    <location>
        <begin position="41"/>
        <end position="61"/>
    </location>
</feature>
<dbReference type="EC" id="2.1.1.100" evidence="5"/>
<dbReference type="Proteomes" id="UP000807306">
    <property type="component" value="Unassembled WGS sequence"/>
</dbReference>
<dbReference type="GO" id="GO:0032259">
    <property type="term" value="P:methylation"/>
    <property type="evidence" value="ECO:0007669"/>
    <property type="project" value="UniProtKB-KW"/>
</dbReference>
<accession>A0A9P6EAQ0</accession>
<dbReference type="EMBL" id="MU157882">
    <property type="protein sequence ID" value="KAF9525585.1"/>
    <property type="molecule type" value="Genomic_DNA"/>
</dbReference>
<keyword evidence="5" id="KW-0949">S-adenosyl-L-methionine</keyword>
<dbReference type="GO" id="GO:0004671">
    <property type="term" value="F:protein C-terminal S-isoprenylcysteine carboxyl O-methyltransferase activity"/>
    <property type="evidence" value="ECO:0007669"/>
    <property type="project" value="UniProtKB-EC"/>
</dbReference>
<keyword evidence="4 5" id="KW-0472">Membrane</keyword>
<keyword evidence="2 5" id="KW-0812">Transmembrane</keyword>
<comment type="similarity">
    <text evidence="5">Belongs to the class VI-like SAM-binding methyltransferase superfamily. Isoprenylcysteine carboxyl methyltransferase family.</text>
</comment>
<dbReference type="Gene3D" id="1.20.120.1630">
    <property type="match status" value="1"/>
</dbReference>
<comment type="caution">
    <text evidence="6">The sequence shown here is derived from an EMBL/GenBank/DDBJ whole genome shotgun (WGS) entry which is preliminary data.</text>
</comment>
<evidence type="ECO:0000256" key="2">
    <source>
        <dbReference type="ARBA" id="ARBA00022692"/>
    </source>
</evidence>
<protein>
    <recommendedName>
        <fullName evidence="5">Protein-S-isoprenylcysteine O-methyltransferase</fullName>
        <ecNumber evidence="5">2.1.1.100</ecNumber>
    </recommendedName>
</protein>
<reference evidence="6" key="1">
    <citation type="submission" date="2020-11" db="EMBL/GenBank/DDBJ databases">
        <authorList>
            <consortium name="DOE Joint Genome Institute"/>
            <person name="Ahrendt S."/>
            <person name="Riley R."/>
            <person name="Andreopoulos W."/>
            <person name="Labutti K."/>
            <person name="Pangilinan J."/>
            <person name="Ruiz-Duenas F.J."/>
            <person name="Barrasa J.M."/>
            <person name="Sanchez-Garcia M."/>
            <person name="Camarero S."/>
            <person name="Miyauchi S."/>
            <person name="Serrano A."/>
            <person name="Linde D."/>
            <person name="Babiker R."/>
            <person name="Drula E."/>
            <person name="Ayuso-Fernandez I."/>
            <person name="Pacheco R."/>
            <person name="Padilla G."/>
            <person name="Ferreira P."/>
            <person name="Barriuso J."/>
            <person name="Kellner H."/>
            <person name="Castanera R."/>
            <person name="Alfaro M."/>
            <person name="Ramirez L."/>
            <person name="Pisabarro A.G."/>
            <person name="Kuo A."/>
            <person name="Tritt A."/>
            <person name="Lipzen A."/>
            <person name="He G."/>
            <person name="Yan M."/>
            <person name="Ng V."/>
            <person name="Cullen D."/>
            <person name="Martin F."/>
            <person name="Rosso M.-N."/>
            <person name="Henrissat B."/>
            <person name="Hibbett D."/>
            <person name="Martinez A.T."/>
            <person name="Grigoriev I.V."/>
        </authorList>
    </citation>
    <scope>NUCLEOTIDE SEQUENCE</scope>
    <source>
        <strain evidence="6">CBS 506.95</strain>
    </source>
</reference>
<evidence type="ECO:0000256" key="1">
    <source>
        <dbReference type="ARBA" id="ARBA00004141"/>
    </source>
</evidence>
<gene>
    <name evidence="6" type="ORF">CPB83DRAFT_859253</name>
</gene>
<name>A0A9P6EAQ0_9AGAR</name>
<dbReference type="InterPro" id="IPR007269">
    <property type="entry name" value="ICMT_MeTrfase"/>
</dbReference>
<feature type="transmembrane region" description="Helical" evidence="5">
    <location>
        <begin position="81"/>
        <end position="102"/>
    </location>
</feature>
<dbReference type="OrthoDB" id="422086at2759"/>
<proteinExistence type="inferred from homology"/>
<dbReference type="GO" id="GO:0005789">
    <property type="term" value="C:endoplasmic reticulum membrane"/>
    <property type="evidence" value="ECO:0007669"/>
    <property type="project" value="UniProtKB-SubCell"/>
</dbReference>
<evidence type="ECO:0000256" key="4">
    <source>
        <dbReference type="ARBA" id="ARBA00023136"/>
    </source>
</evidence>
<keyword evidence="5" id="KW-0489">Methyltransferase</keyword>
<evidence type="ECO:0000313" key="7">
    <source>
        <dbReference type="Proteomes" id="UP000807306"/>
    </source>
</evidence>
<dbReference type="Pfam" id="PF04140">
    <property type="entry name" value="ICMT"/>
    <property type="match status" value="1"/>
</dbReference>
<feature type="transmembrane region" description="Helical" evidence="5">
    <location>
        <begin position="139"/>
        <end position="156"/>
    </location>
</feature>